<accession>A0ABQ5HK54</accession>
<gene>
    <name evidence="1" type="ORF">Tco_1069235</name>
</gene>
<dbReference type="EMBL" id="BQNB010019645">
    <property type="protein sequence ID" value="GJT87518.1"/>
    <property type="molecule type" value="Genomic_DNA"/>
</dbReference>
<dbReference type="PANTHER" id="PTHR33067">
    <property type="entry name" value="RNA-DIRECTED DNA POLYMERASE-RELATED"/>
    <property type="match status" value="1"/>
</dbReference>
<evidence type="ECO:0000313" key="1">
    <source>
        <dbReference type="EMBL" id="GJT87518.1"/>
    </source>
</evidence>
<keyword evidence="1" id="KW-0808">Transferase</keyword>
<dbReference type="CDD" id="cd00303">
    <property type="entry name" value="retropepsin_like"/>
    <property type="match status" value="1"/>
</dbReference>
<keyword evidence="1" id="KW-0695">RNA-directed DNA polymerase</keyword>
<dbReference type="Gene3D" id="2.40.70.10">
    <property type="entry name" value="Acid Proteases"/>
    <property type="match status" value="1"/>
</dbReference>
<dbReference type="PANTHER" id="PTHR33067:SF35">
    <property type="entry name" value="ASPARTIC PEPTIDASE DDI1-TYPE DOMAIN-CONTAINING PROTEIN"/>
    <property type="match status" value="1"/>
</dbReference>
<organism evidence="1 2">
    <name type="scientific">Tanacetum coccineum</name>
    <dbReference type="NCBI Taxonomy" id="301880"/>
    <lineage>
        <taxon>Eukaryota</taxon>
        <taxon>Viridiplantae</taxon>
        <taxon>Streptophyta</taxon>
        <taxon>Embryophyta</taxon>
        <taxon>Tracheophyta</taxon>
        <taxon>Spermatophyta</taxon>
        <taxon>Magnoliopsida</taxon>
        <taxon>eudicotyledons</taxon>
        <taxon>Gunneridae</taxon>
        <taxon>Pentapetalae</taxon>
        <taxon>asterids</taxon>
        <taxon>campanulids</taxon>
        <taxon>Asterales</taxon>
        <taxon>Asteraceae</taxon>
        <taxon>Asteroideae</taxon>
        <taxon>Anthemideae</taxon>
        <taxon>Anthemidinae</taxon>
        <taxon>Tanacetum</taxon>
    </lineage>
</organism>
<dbReference type="InterPro" id="IPR021109">
    <property type="entry name" value="Peptidase_aspartic_dom_sf"/>
</dbReference>
<keyword evidence="2" id="KW-1185">Reference proteome</keyword>
<protein>
    <submittedName>
        <fullName evidence="1">Reverse transcriptase domain-containing protein</fullName>
    </submittedName>
</protein>
<dbReference type="GO" id="GO:0003964">
    <property type="term" value="F:RNA-directed DNA polymerase activity"/>
    <property type="evidence" value="ECO:0007669"/>
    <property type="project" value="UniProtKB-KW"/>
</dbReference>
<dbReference type="Proteomes" id="UP001151760">
    <property type="component" value="Unassembled WGS sequence"/>
</dbReference>
<name>A0ABQ5HK54_9ASTR</name>
<keyword evidence="1" id="KW-0548">Nucleotidyltransferase</keyword>
<reference evidence="1" key="1">
    <citation type="journal article" date="2022" name="Int. J. Mol. Sci.">
        <title>Draft Genome of Tanacetum Coccineum: Genomic Comparison of Closely Related Tanacetum-Family Plants.</title>
        <authorList>
            <person name="Yamashiro T."/>
            <person name="Shiraishi A."/>
            <person name="Nakayama K."/>
            <person name="Satake H."/>
        </authorList>
    </citation>
    <scope>NUCLEOTIDE SEQUENCE</scope>
</reference>
<sequence length="247" mass="28751">MSVRLADRSFQYPDGVAENMLVEVGKFTFPAEFVILEMEEDSKVPLILGRPFLHTVDAAIRVKQKQFNLGVGTERMIFHIDSAMKHSYSNDDTCFSIDVIDEILEEDFDALLDESSKILHFIEGTILEEKLFAEFDEFMAMIANENSEFESDTKIPFEKITFKLITRSKHLLKNLLRILNSNLFLITWNMYSWNNPFFFLLSYHLSFLKKTKTNSYLFLKSTNKPLLGKPQTFLESVHLFVNIKFNS</sequence>
<evidence type="ECO:0000313" key="2">
    <source>
        <dbReference type="Proteomes" id="UP001151760"/>
    </source>
</evidence>
<proteinExistence type="predicted"/>
<comment type="caution">
    <text evidence="1">The sequence shown here is derived from an EMBL/GenBank/DDBJ whole genome shotgun (WGS) entry which is preliminary data.</text>
</comment>
<reference evidence="1" key="2">
    <citation type="submission" date="2022-01" db="EMBL/GenBank/DDBJ databases">
        <authorList>
            <person name="Yamashiro T."/>
            <person name="Shiraishi A."/>
            <person name="Satake H."/>
            <person name="Nakayama K."/>
        </authorList>
    </citation>
    <scope>NUCLEOTIDE SEQUENCE</scope>
</reference>